<dbReference type="Pfam" id="PF04860">
    <property type="entry name" value="Phage_portal"/>
    <property type="match status" value="1"/>
</dbReference>
<dbReference type="Gene3D" id="1.20.1270.210">
    <property type="match status" value="1"/>
</dbReference>
<dbReference type="AlphaFoldDB" id="A0A5R8Y4Q6"/>
<evidence type="ECO:0000313" key="1">
    <source>
        <dbReference type="EMBL" id="TLP41046.1"/>
    </source>
</evidence>
<dbReference type="RefSeq" id="WP_138151448.1">
    <property type="nucleotide sequence ID" value="NZ_VANU01000001.1"/>
</dbReference>
<accession>A0A5R8Y4Q6</accession>
<dbReference type="InterPro" id="IPR006427">
    <property type="entry name" value="Portal_HK97"/>
</dbReference>
<dbReference type="Gene3D" id="3.40.140.120">
    <property type="match status" value="1"/>
</dbReference>
<comment type="caution">
    <text evidence="1">The sequence shown here is derived from an EMBL/GenBank/DDBJ whole genome shotgun (WGS) entry which is preliminary data.</text>
</comment>
<gene>
    <name evidence="1" type="ORF">FDK22_03230</name>
</gene>
<dbReference type="Proteomes" id="UP000308901">
    <property type="component" value="Unassembled WGS sequence"/>
</dbReference>
<dbReference type="EMBL" id="VANU01000001">
    <property type="protein sequence ID" value="TLP41046.1"/>
    <property type="molecule type" value="Genomic_DNA"/>
</dbReference>
<sequence>MNLNPFNWFRSQEVATSSQEFSELFAPRESTSGENITLSNAMKISTVFSCIRVLSETTGSLPIHLYEYNSKNNKKSKAYTHNLYDILNLEPNKDMTSVTFWEVCIAHLCLNGNFYAQIIKSRAGKILELVPLLATNVTKYRLEDDSIIFTYNNGKHTYEFKQDEIFEVIGFSKDGWSGMSPIEYQRDSLGLSKSAENYGSRFFKNNATPPIAVKIPQTLNDEQYKRLKKSWQKAHSGENAHKVALLEGGADITSIGLSNSDSQFLETRQFQKSEICGMYRVPPHLVADLSKSSFNNISEQSQELVKYTLQPYINRIEKSIKKQLLSKEERKKYYAKFNVDGLLRGDIQSRFNAYNIGRNMGVYSANEIREKEDMNPIKDGDTYLVPLNMTEQKDNNEAE</sequence>
<dbReference type="InterPro" id="IPR006944">
    <property type="entry name" value="Phage/GTA_portal"/>
</dbReference>
<organism evidence="1 2">
    <name type="scientific">Arcobacter arenosus</name>
    <dbReference type="NCBI Taxonomy" id="2576037"/>
    <lineage>
        <taxon>Bacteria</taxon>
        <taxon>Pseudomonadati</taxon>
        <taxon>Campylobacterota</taxon>
        <taxon>Epsilonproteobacteria</taxon>
        <taxon>Campylobacterales</taxon>
        <taxon>Arcobacteraceae</taxon>
        <taxon>Arcobacter</taxon>
    </lineage>
</organism>
<evidence type="ECO:0000313" key="2">
    <source>
        <dbReference type="Proteomes" id="UP000308901"/>
    </source>
</evidence>
<dbReference type="NCBIfam" id="TIGR01537">
    <property type="entry name" value="portal_HK97"/>
    <property type="match status" value="1"/>
</dbReference>
<keyword evidence="2" id="KW-1185">Reference proteome</keyword>
<proteinExistence type="predicted"/>
<reference evidence="1 2" key="1">
    <citation type="submission" date="2019-05" db="EMBL/GenBank/DDBJ databases">
        <title>Arcobacter sp. nov., isolated from sea sediment.</title>
        <authorList>
            <person name="Kim W."/>
        </authorList>
    </citation>
    <scope>NUCLEOTIDE SEQUENCE [LARGE SCALE GENOMIC DNA]</scope>
    <source>
        <strain evidence="1 2">CAU 1517</strain>
    </source>
</reference>
<dbReference type="OrthoDB" id="9765386at2"/>
<name>A0A5R8Y4Q6_9BACT</name>
<dbReference type="Gene3D" id="3.30.1120.70">
    <property type="match status" value="1"/>
</dbReference>
<protein>
    <submittedName>
        <fullName evidence="1">Phage portal protein</fullName>
    </submittedName>
</protein>